<dbReference type="Proteomes" id="UP000663864">
    <property type="component" value="Unassembled WGS sequence"/>
</dbReference>
<proteinExistence type="predicted"/>
<comment type="caution">
    <text evidence="2">The sequence shown here is derived from an EMBL/GenBank/DDBJ whole genome shotgun (WGS) entry which is preliminary data.</text>
</comment>
<evidence type="ECO:0000313" key="2">
    <source>
        <dbReference type="EMBL" id="CAF1313155.1"/>
    </source>
</evidence>
<gene>
    <name evidence="2" type="ORF">ZHD862_LOCUS28605</name>
</gene>
<dbReference type="EMBL" id="CAJNOT010002405">
    <property type="protein sequence ID" value="CAF1313155.1"/>
    <property type="molecule type" value="Genomic_DNA"/>
</dbReference>
<keyword evidence="1" id="KW-0175">Coiled coil</keyword>
<name>A0A815EJ37_9BILA</name>
<protein>
    <submittedName>
        <fullName evidence="2">Uncharacterized protein</fullName>
    </submittedName>
</protein>
<organism evidence="2 3">
    <name type="scientific">Rotaria sordida</name>
    <dbReference type="NCBI Taxonomy" id="392033"/>
    <lineage>
        <taxon>Eukaryota</taxon>
        <taxon>Metazoa</taxon>
        <taxon>Spiralia</taxon>
        <taxon>Gnathifera</taxon>
        <taxon>Rotifera</taxon>
        <taxon>Eurotatoria</taxon>
        <taxon>Bdelloidea</taxon>
        <taxon>Philodinida</taxon>
        <taxon>Philodinidae</taxon>
        <taxon>Rotaria</taxon>
    </lineage>
</organism>
<evidence type="ECO:0000256" key="1">
    <source>
        <dbReference type="SAM" id="Coils"/>
    </source>
</evidence>
<sequence length="381" mass="45521">MLTSIQTRHMIDRIENEAFISISVKKALCKLYENRIKGSDQQQDERDMTLKLFNELIDAIKNDFCSSEQYERDHQVQDLYNQLKTNLNNWKNKWLKLVIDIQQFEKAFGELVDYLESNFSIMSTIFEHVSKKANNVEKENEELRKNLQDIKHETDDLKTKLNQLEISEKRRVEKEKIVEKRILIRDLFLMAHKKLHEEINKRPLPKNILSIVYENDIIELSNKYIFLFKIFHDISMEFKISEEKLLKYLQQKKDANDDFHLNTEIKQYAVSHSTTKDYKLDEFVELQHMHQLDSDSFSIFQTVFSQVCTIINNSSNNRPPAKNPKAFRVGDKVLVLLNDAKLYPARLIRFGLKNEWMIEFDDKIQGKQWISPNRLFFREEF</sequence>
<dbReference type="Gene3D" id="1.20.5.300">
    <property type="match status" value="1"/>
</dbReference>
<reference evidence="2" key="1">
    <citation type="submission" date="2021-02" db="EMBL/GenBank/DDBJ databases">
        <authorList>
            <person name="Nowell W R."/>
        </authorList>
    </citation>
    <scope>NUCLEOTIDE SEQUENCE</scope>
</reference>
<feature type="coiled-coil region" evidence="1">
    <location>
        <begin position="126"/>
        <end position="167"/>
    </location>
</feature>
<evidence type="ECO:0000313" key="3">
    <source>
        <dbReference type="Proteomes" id="UP000663864"/>
    </source>
</evidence>
<accession>A0A815EJ37</accession>
<dbReference type="AlphaFoldDB" id="A0A815EJ37"/>